<dbReference type="SUPFAM" id="SSF52540">
    <property type="entry name" value="P-loop containing nucleoside triphosphate hydrolases"/>
    <property type="match status" value="1"/>
</dbReference>
<reference evidence="1 2" key="1">
    <citation type="submission" date="2024-05" db="EMBL/GenBank/DDBJ databases">
        <authorList>
            <person name="Duchaud E."/>
        </authorList>
    </citation>
    <scope>NUCLEOTIDE SEQUENCE [LARGE SCALE GENOMIC DNA]</scope>
    <source>
        <strain evidence="1">Ena-SAMPLE-TAB-13-05-2024-13:56:06:370-140305</strain>
    </source>
</reference>
<gene>
    <name evidence="1" type="ORF">T190115A13A_60210</name>
</gene>
<dbReference type="Proteomes" id="UP001497602">
    <property type="component" value="Unassembled WGS sequence"/>
</dbReference>
<protein>
    <recommendedName>
        <fullName evidence="3">AAA+ ATPase domain-containing protein</fullName>
    </recommendedName>
</protein>
<sequence length="208" mass="23334">MGRSLTVQNLYNQKFDTFSLGGVYGKVMGAPETSGAWIIYGAEKNGKTTFSLMLAKYLSSFRKTLYVSAEEGTGNDFVRACQRAGIEPNKNLHFHGYLSIEDLDKKLSSRRAPKIVFLDNVTVYSSELRGGIVHKLLRKHNDKLIVFIAHEERNEPYTATAKLVRKLAKIIVRVRGLACFVSGRCKGGKIIIDEEKAMLYHGSEIKEK</sequence>
<dbReference type="InterPro" id="IPR027417">
    <property type="entry name" value="P-loop_NTPase"/>
</dbReference>
<dbReference type="EMBL" id="CAXJRC010000043">
    <property type="protein sequence ID" value="CAL2108215.1"/>
    <property type="molecule type" value="Genomic_DNA"/>
</dbReference>
<evidence type="ECO:0000313" key="1">
    <source>
        <dbReference type="EMBL" id="CAL2108215.1"/>
    </source>
</evidence>
<organism evidence="1 2">
    <name type="scientific">Tenacibaculum vairaonense</name>
    <dbReference type="NCBI Taxonomy" id="3137860"/>
    <lineage>
        <taxon>Bacteria</taxon>
        <taxon>Pseudomonadati</taxon>
        <taxon>Bacteroidota</taxon>
        <taxon>Flavobacteriia</taxon>
        <taxon>Flavobacteriales</taxon>
        <taxon>Flavobacteriaceae</taxon>
        <taxon>Tenacibaculum</taxon>
    </lineage>
</organism>
<keyword evidence="2" id="KW-1185">Reference proteome</keyword>
<dbReference type="Gene3D" id="3.40.50.300">
    <property type="entry name" value="P-loop containing nucleotide triphosphate hydrolases"/>
    <property type="match status" value="1"/>
</dbReference>
<accession>A0ABM9PQY9</accession>
<dbReference type="RefSeq" id="WP_348739797.1">
    <property type="nucleotide sequence ID" value="NZ_CAXJRC010000043.1"/>
</dbReference>
<name>A0ABM9PQY9_9FLAO</name>
<comment type="caution">
    <text evidence="1">The sequence shown here is derived from an EMBL/GenBank/DDBJ whole genome shotgun (WGS) entry which is preliminary data.</text>
</comment>
<evidence type="ECO:0008006" key="3">
    <source>
        <dbReference type="Google" id="ProtNLM"/>
    </source>
</evidence>
<proteinExistence type="predicted"/>
<evidence type="ECO:0000313" key="2">
    <source>
        <dbReference type="Proteomes" id="UP001497602"/>
    </source>
</evidence>